<keyword evidence="5" id="KW-1185">Reference proteome</keyword>
<evidence type="ECO:0000313" key="4">
    <source>
        <dbReference type="Ensembl" id="ENSABRP00000010084.1"/>
    </source>
</evidence>
<dbReference type="GO" id="GO:0004867">
    <property type="term" value="F:serine-type endopeptidase inhibitor activity"/>
    <property type="evidence" value="ECO:0007669"/>
    <property type="project" value="TreeGrafter"/>
</dbReference>
<reference evidence="4" key="1">
    <citation type="submission" date="2025-08" db="UniProtKB">
        <authorList>
            <consortium name="Ensembl"/>
        </authorList>
    </citation>
    <scope>IDENTIFICATION</scope>
</reference>
<dbReference type="InterPro" id="IPR050514">
    <property type="entry name" value="WAP_four-disulfide_core"/>
</dbReference>
<feature type="domain" description="WAP" evidence="3">
    <location>
        <begin position="93"/>
        <end position="141"/>
    </location>
</feature>
<organism evidence="4 5">
    <name type="scientific">Anser brachyrhynchus</name>
    <name type="common">Pink-footed goose</name>
    <dbReference type="NCBI Taxonomy" id="132585"/>
    <lineage>
        <taxon>Eukaryota</taxon>
        <taxon>Metazoa</taxon>
        <taxon>Chordata</taxon>
        <taxon>Craniata</taxon>
        <taxon>Vertebrata</taxon>
        <taxon>Euteleostomi</taxon>
        <taxon>Archelosauria</taxon>
        <taxon>Archosauria</taxon>
        <taxon>Dinosauria</taxon>
        <taxon>Saurischia</taxon>
        <taxon>Theropoda</taxon>
        <taxon>Coelurosauria</taxon>
        <taxon>Aves</taxon>
        <taxon>Neognathae</taxon>
        <taxon>Galloanserae</taxon>
        <taxon>Anseriformes</taxon>
        <taxon>Anatidae</taxon>
        <taxon>Anserinae</taxon>
        <taxon>Anser</taxon>
    </lineage>
</organism>
<dbReference type="PRINTS" id="PR00003">
    <property type="entry name" value="4DISULPHCORE"/>
</dbReference>
<dbReference type="PANTHER" id="PTHR19441">
    <property type="entry name" value="WHEY ACDIC PROTEIN WAP"/>
    <property type="match status" value="1"/>
</dbReference>
<dbReference type="GO" id="GO:0005615">
    <property type="term" value="C:extracellular space"/>
    <property type="evidence" value="ECO:0007669"/>
    <property type="project" value="TreeGrafter"/>
</dbReference>
<feature type="domain" description="WAP" evidence="3">
    <location>
        <begin position="48"/>
        <end position="87"/>
    </location>
</feature>
<dbReference type="PANTHER" id="PTHR19441:SF30">
    <property type="entry name" value="ELAFIN"/>
    <property type="match status" value="1"/>
</dbReference>
<evidence type="ECO:0000259" key="3">
    <source>
        <dbReference type="PROSITE" id="PS51390"/>
    </source>
</evidence>
<dbReference type="InterPro" id="IPR036645">
    <property type="entry name" value="Elafin-like_sf"/>
</dbReference>
<reference evidence="4" key="2">
    <citation type="submission" date="2025-09" db="UniProtKB">
        <authorList>
            <consortium name="Ensembl"/>
        </authorList>
    </citation>
    <scope>IDENTIFICATION</scope>
</reference>
<dbReference type="Pfam" id="PF00095">
    <property type="entry name" value="WAP"/>
    <property type="match status" value="2"/>
</dbReference>
<dbReference type="GeneTree" id="ENSGT01020000231408"/>
<dbReference type="AlphaFoldDB" id="A0A8B9BV18"/>
<dbReference type="SUPFAM" id="SSF57256">
    <property type="entry name" value="Elafin-like"/>
    <property type="match status" value="2"/>
</dbReference>
<protein>
    <recommendedName>
        <fullName evidence="3">WAP domain-containing protein</fullName>
    </recommendedName>
</protein>
<dbReference type="InterPro" id="IPR008197">
    <property type="entry name" value="WAP_dom"/>
</dbReference>
<dbReference type="GO" id="GO:0045087">
    <property type="term" value="P:innate immune response"/>
    <property type="evidence" value="ECO:0007669"/>
    <property type="project" value="TreeGrafter"/>
</dbReference>
<dbReference type="Gene3D" id="4.10.75.10">
    <property type="entry name" value="Elafin-like"/>
    <property type="match status" value="2"/>
</dbReference>
<evidence type="ECO:0000256" key="1">
    <source>
        <dbReference type="ARBA" id="ARBA00022729"/>
    </source>
</evidence>
<sequence length="144" mass="14748">MTTARAANAAAATAVDKSAGSPLEVRGSRPPAAPCGPEGACALLSGWGLRKPGFCPRLDPDMMTICLVECGSDSDCKGNEKCCSMGCHSFSLSTAKPGVCPKRKVLQTLVACNNTCSDDTDCPGSNKCCFTGCSRGCVNNNFAA</sequence>
<dbReference type="SMART" id="SM00217">
    <property type="entry name" value="WAP"/>
    <property type="match status" value="2"/>
</dbReference>
<accession>A0A8B9BV18</accession>
<evidence type="ECO:0000256" key="2">
    <source>
        <dbReference type="ARBA" id="ARBA00023157"/>
    </source>
</evidence>
<dbReference type="PROSITE" id="PS51390">
    <property type="entry name" value="WAP"/>
    <property type="match status" value="2"/>
</dbReference>
<dbReference type="Ensembl" id="ENSABRT00000014384.1">
    <property type="protein sequence ID" value="ENSABRP00000010084.1"/>
    <property type="gene ID" value="ENSABRG00000009033.1"/>
</dbReference>
<keyword evidence="2" id="KW-1015">Disulfide bond</keyword>
<name>A0A8B9BV18_9AVES</name>
<dbReference type="Proteomes" id="UP000694426">
    <property type="component" value="Unplaced"/>
</dbReference>
<dbReference type="GO" id="GO:0019731">
    <property type="term" value="P:antibacterial humoral response"/>
    <property type="evidence" value="ECO:0007669"/>
    <property type="project" value="TreeGrafter"/>
</dbReference>
<proteinExistence type="predicted"/>
<keyword evidence="1" id="KW-0732">Signal</keyword>
<evidence type="ECO:0000313" key="5">
    <source>
        <dbReference type="Proteomes" id="UP000694426"/>
    </source>
</evidence>